<dbReference type="EMBL" id="UZWE01000062">
    <property type="protein sequence ID" value="VDS10389.1"/>
    <property type="molecule type" value="Genomic_DNA"/>
</dbReference>
<reference evidence="4 5" key="1">
    <citation type="submission" date="2018-12" db="EMBL/GenBank/DDBJ databases">
        <authorList>
            <person name="Criscuolo A."/>
        </authorList>
    </citation>
    <scope>NUCLEOTIDE SEQUENCE [LARGE SCALE GENOMIC DNA]</scope>
    <source>
        <strain evidence="4">ACIP1116241</strain>
    </source>
</reference>
<keyword evidence="1" id="KW-0129">CBS domain</keyword>
<dbReference type="PANTHER" id="PTHR33741">
    <property type="entry name" value="TRANSMEMBRANE PROTEIN DDB_G0269096-RELATED"/>
    <property type="match status" value="1"/>
</dbReference>
<evidence type="ECO:0000256" key="2">
    <source>
        <dbReference type="SAM" id="Phobius"/>
    </source>
</evidence>
<feature type="transmembrane region" description="Helical" evidence="2">
    <location>
        <begin position="55"/>
        <end position="73"/>
    </location>
</feature>
<evidence type="ECO:0000313" key="4">
    <source>
        <dbReference type="EMBL" id="VDS10389.1"/>
    </source>
</evidence>
<proteinExistence type="predicted"/>
<feature type="transmembrane region" description="Helical" evidence="2">
    <location>
        <begin position="28"/>
        <end position="48"/>
    </location>
</feature>
<organism evidence="4 5">
    <name type="scientific">Paracoccus haematequi</name>
    <dbReference type="NCBI Taxonomy" id="2491866"/>
    <lineage>
        <taxon>Bacteria</taxon>
        <taxon>Pseudomonadati</taxon>
        <taxon>Pseudomonadota</taxon>
        <taxon>Alphaproteobacteria</taxon>
        <taxon>Rhodobacterales</taxon>
        <taxon>Paracoccaceae</taxon>
        <taxon>Paracoccus</taxon>
    </lineage>
</organism>
<dbReference type="SMART" id="SM00116">
    <property type="entry name" value="CBS"/>
    <property type="match status" value="2"/>
</dbReference>
<dbReference type="Pfam" id="PF00571">
    <property type="entry name" value="CBS"/>
    <property type="match status" value="2"/>
</dbReference>
<dbReference type="Proteomes" id="UP000270743">
    <property type="component" value="Unassembled WGS sequence"/>
</dbReference>
<sequence length="381" mass="39514">MRILVDRTGHSRLRALGPSLAAVPAAEAVRAGIGALIGLAAAAGLALLASPELWLGVYLIAPFGATSVLIFAAPNSPLAQPWPAVLGNTLSAFVALLVCRLVADPMAAVPLSVGAAIIAMALCRATHPPGGAVAMTVAIGADKIAPLGLGFALMPVAAGTVLLVVIATAYAHATGRRYPFRQFGEVNPSGTTDPAPPERLGLSEDELAAILVRYNQALNLGVEDLARLIAAAEMQAASHRTKAQVAGDIMSRDLVTVAPDTSMLDIAALFSRHGFTSLPVAEPDGRYLGVIFQLHLIARAHARFRPDGRLSRAGHDLRAADVMGERLPTATPDTPIAALLPKLASSDTDAVPVLDGDRIVGIVTRTDLIAALARESLRRDD</sequence>
<gene>
    <name evidence="4" type="ORF">PARHAE_03604</name>
</gene>
<dbReference type="CDD" id="cd04600">
    <property type="entry name" value="CBS_pair_HPP_assoc"/>
    <property type="match status" value="1"/>
</dbReference>
<dbReference type="PROSITE" id="PS51371">
    <property type="entry name" value="CBS"/>
    <property type="match status" value="2"/>
</dbReference>
<keyword evidence="2" id="KW-0472">Membrane</keyword>
<dbReference type="SUPFAM" id="SSF54631">
    <property type="entry name" value="CBS-domain pair"/>
    <property type="match status" value="1"/>
</dbReference>
<dbReference type="InterPro" id="IPR007065">
    <property type="entry name" value="HPP"/>
</dbReference>
<evidence type="ECO:0000259" key="3">
    <source>
        <dbReference type="PROSITE" id="PS51371"/>
    </source>
</evidence>
<evidence type="ECO:0000256" key="1">
    <source>
        <dbReference type="PROSITE-ProRule" id="PRU00703"/>
    </source>
</evidence>
<feature type="domain" description="CBS" evidence="3">
    <location>
        <begin position="250"/>
        <end position="310"/>
    </location>
</feature>
<feature type="domain" description="CBS" evidence="3">
    <location>
        <begin position="323"/>
        <end position="381"/>
    </location>
</feature>
<dbReference type="AlphaFoldDB" id="A0A447ISG6"/>
<evidence type="ECO:0000313" key="5">
    <source>
        <dbReference type="Proteomes" id="UP000270743"/>
    </source>
</evidence>
<dbReference type="InterPro" id="IPR000644">
    <property type="entry name" value="CBS_dom"/>
</dbReference>
<name>A0A447ISG6_9RHOB</name>
<accession>A0A447ISG6</accession>
<dbReference type="Gene3D" id="3.10.580.10">
    <property type="entry name" value="CBS-domain"/>
    <property type="match status" value="1"/>
</dbReference>
<dbReference type="InterPro" id="IPR058581">
    <property type="entry name" value="TM_HPP"/>
</dbReference>
<dbReference type="InterPro" id="IPR046342">
    <property type="entry name" value="CBS_dom_sf"/>
</dbReference>
<feature type="transmembrane region" description="Helical" evidence="2">
    <location>
        <begin position="147"/>
        <end position="171"/>
    </location>
</feature>
<protein>
    <submittedName>
        <fullName evidence="4">Putative voltage-gated ClC-type chloride channel ClcB</fullName>
    </submittedName>
</protein>
<feature type="transmembrane region" description="Helical" evidence="2">
    <location>
        <begin position="85"/>
        <end position="103"/>
    </location>
</feature>
<dbReference type="Pfam" id="PF04982">
    <property type="entry name" value="TM_HPP"/>
    <property type="match status" value="1"/>
</dbReference>
<dbReference type="PANTHER" id="PTHR33741:SF5">
    <property type="entry name" value="TRANSMEMBRANE PROTEIN DDB_G0269096-RELATED"/>
    <property type="match status" value="1"/>
</dbReference>
<keyword evidence="2" id="KW-0812">Transmembrane</keyword>
<dbReference type="RefSeq" id="WP_241232879.1">
    <property type="nucleotide sequence ID" value="NZ_UZWE01000062.1"/>
</dbReference>
<keyword evidence="2" id="KW-1133">Transmembrane helix</keyword>
<keyword evidence="5" id="KW-1185">Reference proteome</keyword>
<feature type="transmembrane region" description="Helical" evidence="2">
    <location>
        <begin position="108"/>
        <end position="127"/>
    </location>
</feature>